<dbReference type="CDD" id="cd06061">
    <property type="entry name" value="PurM-like1"/>
    <property type="match status" value="1"/>
</dbReference>
<dbReference type="Pfam" id="PF00586">
    <property type="entry name" value="AIRS"/>
    <property type="match status" value="1"/>
</dbReference>
<dbReference type="InterPro" id="IPR010918">
    <property type="entry name" value="PurM-like_C_dom"/>
</dbReference>
<dbReference type="Proteomes" id="UP000579281">
    <property type="component" value="Unassembled WGS sequence"/>
</dbReference>
<reference evidence="4 5" key="1">
    <citation type="submission" date="2020-08" db="EMBL/GenBank/DDBJ databases">
        <title>Genomic Encyclopedia of Type Strains, Phase IV (KMG-IV): sequencing the most valuable type-strain genomes for metagenomic binning, comparative biology and taxonomic classification.</title>
        <authorList>
            <person name="Goeker M."/>
        </authorList>
    </citation>
    <scope>NUCLEOTIDE SEQUENCE [LARGE SCALE GENOMIC DNA]</scope>
    <source>
        <strain evidence="4 5">DSM 103526</strain>
    </source>
</reference>
<dbReference type="Pfam" id="PF02769">
    <property type="entry name" value="AIRS_C"/>
    <property type="match status" value="1"/>
</dbReference>
<dbReference type="PANTHER" id="PTHR30303">
    <property type="entry name" value="HYDROGENASE ISOENZYMES FORMATION PROTEIN HYPE"/>
    <property type="match status" value="1"/>
</dbReference>
<dbReference type="SUPFAM" id="SSF55326">
    <property type="entry name" value="PurM N-terminal domain-like"/>
    <property type="match status" value="1"/>
</dbReference>
<dbReference type="Gene3D" id="3.30.1330.10">
    <property type="entry name" value="PurM-like, N-terminal domain"/>
    <property type="match status" value="1"/>
</dbReference>
<proteinExistence type="inferred from homology"/>
<dbReference type="SUPFAM" id="SSF56042">
    <property type="entry name" value="PurM C-terminal domain-like"/>
    <property type="match status" value="1"/>
</dbReference>
<comment type="similarity">
    <text evidence="1">Belongs to the HypE family.</text>
</comment>
<dbReference type="PIRSF" id="PIRSF005644">
    <property type="entry name" value="Hdrgns_mtr_HypE"/>
    <property type="match status" value="1"/>
</dbReference>
<evidence type="ECO:0000259" key="3">
    <source>
        <dbReference type="Pfam" id="PF02769"/>
    </source>
</evidence>
<protein>
    <submittedName>
        <fullName evidence="4">Hydrogenase expression/formation protein HypE</fullName>
    </submittedName>
</protein>
<evidence type="ECO:0000256" key="1">
    <source>
        <dbReference type="ARBA" id="ARBA00006243"/>
    </source>
</evidence>
<dbReference type="RefSeq" id="WP_184306950.1">
    <property type="nucleotide sequence ID" value="NZ_JACHEN010000001.1"/>
</dbReference>
<feature type="domain" description="PurM-like C-terminal" evidence="3">
    <location>
        <begin position="151"/>
        <end position="304"/>
    </location>
</feature>
<gene>
    <name evidence="4" type="ORF">HNQ80_000030</name>
</gene>
<dbReference type="InterPro" id="IPR016188">
    <property type="entry name" value="PurM-like_N"/>
</dbReference>
<evidence type="ECO:0000259" key="2">
    <source>
        <dbReference type="Pfam" id="PF00586"/>
    </source>
</evidence>
<organism evidence="4 5">
    <name type="scientific">Anaerosolibacter carboniphilus</name>
    <dbReference type="NCBI Taxonomy" id="1417629"/>
    <lineage>
        <taxon>Bacteria</taxon>
        <taxon>Bacillati</taxon>
        <taxon>Bacillota</taxon>
        <taxon>Clostridia</taxon>
        <taxon>Peptostreptococcales</taxon>
        <taxon>Thermotaleaceae</taxon>
        <taxon>Anaerosolibacter</taxon>
    </lineage>
</organism>
<dbReference type="Gene3D" id="3.90.650.10">
    <property type="entry name" value="PurM-like C-terminal domain"/>
    <property type="match status" value="1"/>
</dbReference>
<evidence type="ECO:0000313" key="4">
    <source>
        <dbReference type="EMBL" id="MBB6213961.1"/>
    </source>
</evidence>
<comment type="caution">
    <text evidence="4">The sequence shown here is derived from an EMBL/GenBank/DDBJ whole genome shotgun (WGS) entry which is preliminary data.</text>
</comment>
<dbReference type="InterPro" id="IPR011854">
    <property type="entry name" value="HypE"/>
</dbReference>
<dbReference type="GO" id="GO:0051604">
    <property type="term" value="P:protein maturation"/>
    <property type="evidence" value="ECO:0007669"/>
    <property type="project" value="TreeGrafter"/>
</dbReference>
<accession>A0A841KL52</accession>
<dbReference type="PANTHER" id="PTHR30303:SF4">
    <property type="entry name" value="HYDROGENASE EXPRESSION_FORMATION PROTEIN HYPE"/>
    <property type="match status" value="1"/>
</dbReference>
<evidence type="ECO:0000313" key="5">
    <source>
        <dbReference type="Proteomes" id="UP000579281"/>
    </source>
</evidence>
<dbReference type="InterPro" id="IPR036676">
    <property type="entry name" value="PurM-like_C_sf"/>
</dbReference>
<keyword evidence="5" id="KW-1185">Reference proteome</keyword>
<dbReference type="AlphaFoldDB" id="A0A841KL52"/>
<dbReference type="InterPro" id="IPR036921">
    <property type="entry name" value="PurM-like_N_sf"/>
</dbReference>
<sequence>MKVGKLDTDLLRKIVFRHITFQREEVLVRPGVGEDCAVVDFGDYACVLSTDPITGTASEVGRLAVHISCNDVASNGVEPLGLMLTIMAPEGTTADEIEEIMKQAGREAGKLNVEIIGGHTEITTAVNRMIVSATAIGRQIKSKVVATRGAQVGDLVLMTKTAGLEGTAIIAHEKADQLIAYMGPDMVNSAKIMMDKISVVPEGMIGGAIGTSSMHDITEGGLLGAVWELCEAAGVGIEIYMDKIPIAAETERVCKYFGIDPLRLISSGCMLMTISMDKEKDLLEALKEQGIQGTVIGRVTTGGRFLIDGKEKLEIAPPESDELYKVV</sequence>
<feature type="domain" description="PurM-like N-terminal" evidence="2">
    <location>
        <begin position="33"/>
        <end position="138"/>
    </location>
</feature>
<name>A0A841KL52_9FIRM</name>
<dbReference type="EMBL" id="JACHEN010000001">
    <property type="protein sequence ID" value="MBB6213961.1"/>
    <property type="molecule type" value="Genomic_DNA"/>
</dbReference>